<accession>J3L611</accession>
<dbReference type="Gramene" id="OB01G46670.1">
    <property type="protein sequence ID" value="OB01G46670.1"/>
    <property type="gene ID" value="OB01G46670"/>
</dbReference>
<feature type="compositionally biased region" description="Polar residues" evidence="1">
    <location>
        <begin position="46"/>
        <end position="57"/>
    </location>
</feature>
<reference evidence="2" key="2">
    <citation type="submission" date="2013-04" db="UniProtKB">
        <authorList>
            <consortium name="EnsemblPlants"/>
        </authorList>
    </citation>
    <scope>IDENTIFICATION</scope>
</reference>
<dbReference type="EnsemblPlants" id="OB01G46670.1">
    <property type="protein sequence ID" value="OB01G46670.1"/>
    <property type="gene ID" value="OB01G46670"/>
</dbReference>
<sequence length="72" mass="7974">TIELALRPKIQQDDKPKFRRITDYRKPQIDSRRSHGPREGEKISETHNSNAGNSGFGNPSPSPSPSPSPPPL</sequence>
<dbReference type="HOGENOM" id="CLU_2729754_0_0_1"/>
<organism evidence="2">
    <name type="scientific">Oryza brachyantha</name>
    <name type="common">malo sina</name>
    <dbReference type="NCBI Taxonomy" id="4533"/>
    <lineage>
        <taxon>Eukaryota</taxon>
        <taxon>Viridiplantae</taxon>
        <taxon>Streptophyta</taxon>
        <taxon>Embryophyta</taxon>
        <taxon>Tracheophyta</taxon>
        <taxon>Spermatophyta</taxon>
        <taxon>Magnoliopsida</taxon>
        <taxon>Liliopsida</taxon>
        <taxon>Poales</taxon>
        <taxon>Poaceae</taxon>
        <taxon>BOP clade</taxon>
        <taxon>Oryzoideae</taxon>
        <taxon>Oryzeae</taxon>
        <taxon>Oryzinae</taxon>
        <taxon>Oryza</taxon>
    </lineage>
</organism>
<keyword evidence="3" id="KW-1185">Reference proteome</keyword>
<feature type="compositionally biased region" description="Pro residues" evidence="1">
    <location>
        <begin position="60"/>
        <end position="72"/>
    </location>
</feature>
<protein>
    <submittedName>
        <fullName evidence="2">Uncharacterized protein</fullName>
    </submittedName>
</protein>
<proteinExistence type="predicted"/>
<dbReference type="Proteomes" id="UP000006038">
    <property type="component" value="Chromosome 1"/>
</dbReference>
<evidence type="ECO:0000256" key="1">
    <source>
        <dbReference type="SAM" id="MobiDB-lite"/>
    </source>
</evidence>
<reference evidence="2" key="1">
    <citation type="journal article" date="2013" name="Nat. Commun.">
        <title>Whole-genome sequencing of Oryza brachyantha reveals mechanisms underlying Oryza genome evolution.</title>
        <authorList>
            <person name="Chen J."/>
            <person name="Huang Q."/>
            <person name="Gao D."/>
            <person name="Wang J."/>
            <person name="Lang Y."/>
            <person name="Liu T."/>
            <person name="Li B."/>
            <person name="Bai Z."/>
            <person name="Luis Goicoechea J."/>
            <person name="Liang C."/>
            <person name="Chen C."/>
            <person name="Zhang W."/>
            <person name="Sun S."/>
            <person name="Liao Y."/>
            <person name="Zhang X."/>
            <person name="Yang L."/>
            <person name="Song C."/>
            <person name="Wang M."/>
            <person name="Shi J."/>
            <person name="Liu G."/>
            <person name="Liu J."/>
            <person name="Zhou H."/>
            <person name="Zhou W."/>
            <person name="Yu Q."/>
            <person name="An N."/>
            <person name="Chen Y."/>
            <person name="Cai Q."/>
            <person name="Wang B."/>
            <person name="Liu B."/>
            <person name="Min J."/>
            <person name="Huang Y."/>
            <person name="Wu H."/>
            <person name="Li Z."/>
            <person name="Zhang Y."/>
            <person name="Yin Y."/>
            <person name="Song W."/>
            <person name="Jiang J."/>
            <person name="Jackson S.A."/>
            <person name="Wing R.A."/>
            <person name="Wang J."/>
            <person name="Chen M."/>
        </authorList>
    </citation>
    <scope>NUCLEOTIDE SEQUENCE [LARGE SCALE GENOMIC DNA]</scope>
    <source>
        <strain evidence="2">cv. IRGC 101232</strain>
    </source>
</reference>
<evidence type="ECO:0000313" key="3">
    <source>
        <dbReference type="Proteomes" id="UP000006038"/>
    </source>
</evidence>
<feature type="compositionally biased region" description="Basic and acidic residues" evidence="1">
    <location>
        <begin position="10"/>
        <end position="45"/>
    </location>
</feature>
<evidence type="ECO:0000313" key="2">
    <source>
        <dbReference type="EnsemblPlants" id="OB01G46670.1"/>
    </source>
</evidence>
<dbReference type="AlphaFoldDB" id="J3L611"/>
<feature type="region of interest" description="Disordered" evidence="1">
    <location>
        <begin position="1"/>
        <end position="72"/>
    </location>
</feature>
<name>J3L611_ORYBR</name>